<dbReference type="RefSeq" id="XP_012185671.1">
    <property type="nucleotide sequence ID" value="XM_012330281.1"/>
</dbReference>
<protein>
    <submittedName>
        <fullName evidence="2">Uncharacterized protein</fullName>
    </submittedName>
</protein>
<accession>J4GHZ6</accession>
<feature type="region of interest" description="Disordered" evidence="1">
    <location>
        <begin position="125"/>
        <end position="166"/>
    </location>
</feature>
<evidence type="ECO:0000256" key="1">
    <source>
        <dbReference type="SAM" id="MobiDB-lite"/>
    </source>
</evidence>
<evidence type="ECO:0000313" key="2">
    <source>
        <dbReference type="EMBL" id="CCM06388.1"/>
    </source>
</evidence>
<feature type="region of interest" description="Disordered" evidence="1">
    <location>
        <begin position="1"/>
        <end position="20"/>
    </location>
</feature>
<proteinExistence type="predicted"/>
<dbReference type="Proteomes" id="UP000006352">
    <property type="component" value="Unassembled WGS sequence"/>
</dbReference>
<name>J4GHZ6_9APHY</name>
<organism evidence="2 3">
    <name type="scientific">Fibroporia radiculosa</name>
    <dbReference type="NCBI Taxonomy" id="599839"/>
    <lineage>
        <taxon>Eukaryota</taxon>
        <taxon>Fungi</taxon>
        <taxon>Dikarya</taxon>
        <taxon>Basidiomycota</taxon>
        <taxon>Agaricomycotina</taxon>
        <taxon>Agaricomycetes</taxon>
        <taxon>Polyporales</taxon>
        <taxon>Fibroporiaceae</taxon>
        <taxon>Fibroporia</taxon>
    </lineage>
</organism>
<gene>
    <name evidence="2" type="ORF">FIBRA_08647</name>
</gene>
<dbReference type="InParanoid" id="J4GHZ6"/>
<sequence>MVVSDPTEARRTDVEAHETGSPASTLHVWRGIFAEERLADFSSLAEAQCSHTPPRGPQLVRLPTSHDAKFDAGGSGAFAAMGLSAPHAYQLHIYPHPTHQYACATIAAHWLSVISPRAVALLRRGDSASPRSMHHPGLDSRDQLPLGRRHVQSRVTTSSETGNGSMLLRASTRAPIHLEAKMATTRANAYVTQSQHELVVEAI</sequence>
<dbReference type="GeneID" id="24101288"/>
<evidence type="ECO:0000313" key="3">
    <source>
        <dbReference type="Proteomes" id="UP000006352"/>
    </source>
</evidence>
<feature type="compositionally biased region" description="Basic and acidic residues" evidence="1">
    <location>
        <begin position="7"/>
        <end position="18"/>
    </location>
</feature>
<keyword evidence="3" id="KW-1185">Reference proteome</keyword>
<dbReference type="HOGENOM" id="CLU_1348954_0_0_1"/>
<reference evidence="2 3" key="1">
    <citation type="journal article" date="2012" name="Appl. Environ. Microbiol.">
        <title>Short-read sequencing for genomic analysis of the brown rot fungus Fibroporia radiculosa.</title>
        <authorList>
            <person name="Tang J.D."/>
            <person name="Perkins A.D."/>
            <person name="Sonstegard T.S."/>
            <person name="Schroeder S.G."/>
            <person name="Burgess S.C."/>
            <person name="Diehl S.V."/>
        </authorList>
    </citation>
    <scope>NUCLEOTIDE SEQUENCE [LARGE SCALE GENOMIC DNA]</scope>
    <source>
        <strain evidence="2 3">TFFH 294</strain>
    </source>
</reference>
<dbReference type="AlphaFoldDB" id="J4GHZ6"/>
<feature type="compositionally biased region" description="Polar residues" evidence="1">
    <location>
        <begin position="153"/>
        <end position="164"/>
    </location>
</feature>
<dbReference type="EMBL" id="HE797310">
    <property type="protein sequence ID" value="CCM06388.1"/>
    <property type="molecule type" value="Genomic_DNA"/>
</dbReference>